<gene>
    <name evidence="1" type="ORF">HAP95_02915</name>
</gene>
<name>A0ABS5ZVA0_9PROT</name>
<keyword evidence="2" id="KW-1185">Reference proteome</keyword>
<organism evidence="1 2">
    <name type="scientific">Acidithiobacillus sulfurivorans</name>
    <dbReference type="NCBI Taxonomy" id="1958756"/>
    <lineage>
        <taxon>Bacteria</taxon>
        <taxon>Pseudomonadati</taxon>
        <taxon>Pseudomonadota</taxon>
        <taxon>Acidithiobacillia</taxon>
        <taxon>Acidithiobacillales</taxon>
        <taxon>Acidithiobacillaceae</taxon>
        <taxon>Acidithiobacillus</taxon>
    </lineage>
</organism>
<evidence type="ECO:0000313" key="1">
    <source>
        <dbReference type="EMBL" id="MBU2759131.1"/>
    </source>
</evidence>
<sequence>MHSAGSNASNAATLAGYSPASARSQGSYLLTNHNIRARVRELQAEWHAEQIAAIQTLAEIASGQADAKGAQARVLASCALLDRAAGSQPIQKVETNQQTAIIVQISRDDMVL</sequence>
<comment type="caution">
    <text evidence="1">The sequence shown here is derived from an EMBL/GenBank/DDBJ whole genome shotgun (WGS) entry which is preliminary data.</text>
</comment>
<reference evidence="1 2" key="1">
    <citation type="journal article" date="2021" name="ISME J.">
        <title>Genomic evolution of the class Acidithiobacillia: deep-branching Proteobacteria living in extreme acidic conditions.</title>
        <authorList>
            <person name="Moya-Beltran A."/>
            <person name="Beard S."/>
            <person name="Rojas-Villalobos C."/>
            <person name="Issotta F."/>
            <person name="Gallardo Y."/>
            <person name="Ulloa R."/>
            <person name="Giaveno A."/>
            <person name="Degli Esposti M."/>
            <person name="Johnson D.B."/>
            <person name="Quatrini R."/>
        </authorList>
    </citation>
    <scope>NUCLEOTIDE SEQUENCE [LARGE SCALE GENOMIC DNA]</scope>
    <source>
        <strain evidence="1 2">RW2</strain>
    </source>
</reference>
<protein>
    <recommendedName>
        <fullName evidence="3">Terminase small subunit</fullName>
    </recommendedName>
</protein>
<dbReference type="Gene3D" id="1.10.10.1400">
    <property type="entry name" value="Terminase, small subunit, N-terminal DNA-binding domain, HTH motif"/>
    <property type="match status" value="1"/>
</dbReference>
<dbReference type="EMBL" id="JAAOMP010000031">
    <property type="protein sequence ID" value="MBU2759131.1"/>
    <property type="molecule type" value="Genomic_DNA"/>
</dbReference>
<accession>A0ABS5ZVA0</accession>
<evidence type="ECO:0008006" key="3">
    <source>
        <dbReference type="Google" id="ProtNLM"/>
    </source>
</evidence>
<evidence type="ECO:0000313" key="2">
    <source>
        <dbReference type="Proteomes" id="UP000755654"/>
    </source>
</evidence>
<dbReference type="InterPro" id="IPR005335">
    <property type="entry name" value="Terminase_ssu"/>
</dbReference>
<proteinExistence type="predicted"/>
<dbReference type="InterPro" id="IPR038713">
    <property type="entry name" value="Terminase_Gp1_N_sf"/>
</dbReference>
<dbReference type="Proteomes" id="UP000755654">
    <property type="component" value="Unassembled WGS sequence"/>
</dbReference>
<dbReference type="Pfam" id="PF03592">
    <property type="entry name" value="Terminase_2"/>
    <property type="match status" value="1"/>
</dbReference>
<dbReference type="RefSeq" id="WP_215882867.1">
    <property type="nucleotide sequence ID" value="NZ_JAAOMP010000031.1"/>
</dbReference>